<sequence>PFSGGARIGTGAFELVLERFETSKLSELR</sequence>
<dbReference type="EMBL" id="CADCTJ010000560">
    <property type="protein sequence ID" value="CAA9249333.1"/>
    <property type="molecule type" value="Genomic_DNA"/>
</dbReference>
<organism evidence="1">
    <name type="scientific">uncultured Adhaeribacter sp</name>
    <dbReference type="NCBI Taxonomy" id="448109"/>
    <lineage>
        <taxon>Bacteria</taxon>
        <taxon>Pseudomonadati</taxon>
        <taxon>Bacteroidota</taxon>
        <taxon>Cytophagia</taxon>
        <taxon>Cytophagales</taxon>
        <taxon>Hymenobacteraceae</taxon>
        <taxon>Adhaeribacter</taxon>
        <taxon>environmental samples</taxon>
    </lineage>
</organism>
<dbReference type="AlphaFoldDB" id="A0A6J4IE23"/>
<proteinExistence type="predicted"/>
<protein>
    <submittedName>
        <fullName evidence="1">Uncharacterized protein</fullName>
    </submittedName>
</protein>
<accession>A0A6J4IE23</accession>
<reference evidence="1" key="1">
    <citation type="submission" date="2020-02" db="EMBL/GenBank/DDBJ databases">
        <authorList>
            <person name="Meier V. D."/>
        </authorList>
    </citation>
    <scope>NUCLEOTIDE SEQUENCE</scope>
    <source>
        <strain evidence="1">AVDCRST_MAG95</strain>
    </source>
</reference>
<name>A0A6J4IE23_9BACT</name>
<evidence type="ECO:0000313" key="1">
    <source>
        <dbReference type="EMBL" id="CAA9249333.1"/>
    </source>
</evidence>
<feature type="non-terminal residue" evidence="1">
    <location>
        <position position="1"/>
    </location>
</feature>
<gene>
    <name evidence="1" type="ORF">AVDCRST_MAG95-1796</name>
</gene>